<reference evidence="1" key="1">
    <citation type="submission" date="2021-02" db="EMBL/GenBank/DDBJ databases">
        <authorList>
            <person name="Dougan E. K."/>
            <person name="Rhodes N."/>
            <person name="Thang M."/>
            <person name="Chan C."/>
        </authorList>
    </citation>
    <scope>NUCLEOTIDE SEQUENCE</scope>
</reference>
<feature type="non-terminal residue" evidence="1">
    <location>
        <position position="159"/>
    </location>
</feature>
<feature type="non-terminal residue" evidence="1">
    <location>
        <position position="1"/>
    </location>
</feature>
<keyword evidence="2" id="KW-1185">Reference proteome</keyword>
<dbReference type="Proteomes" id="UP000654075">
    <property type="component" value="Unassembled WGS sequence"/>
</dbReference>
<protein>
    <submittedName>
        <fullName evidence="1">Uncharacterized protein</fullName>
    </submittedName>
</protein>
<evidence type="ECO:0000313" key="2">
    <source>
        <dbReference type="Proteomes" id="UP000654075"/>
    </source>
</evidence>
<gene>
    <name evidence="1" type="ORF">PGLA1383_LOCUS54567</name>
</gene>
<comment type="caution">
    <text evidence="1">The sequence shown here is derived from an EMBL/GenBank/DDBJ whole genome shotgun (WGS) entry which is preliminary data.</text>
</comment>
<accession>A0A813HPT5</accession>
<evidence type="ECO:0000313" key="1">
    <source>
        <dbReference type="EMBL" id="CAE8639529.1"/>
    </source>
</evidence>
<dbReference type="EMBL" id="CAJNNV010032289">
    <property type="protein sequence ID" value="CAE8639529.1"/>
    <property type="molecule type" value="Genomic_DNA"/>
</dbReference>
<organism evidence="1 2">
    <name type="scientific">Polarella glacialis</name>
    <name type="common">Dinoflagellate</name>
    <dbReference type="NCBI Taxonomy" id="89957"/>
    <lineage>
        <taxon>Eukaryota</taxon>
        <taxon>Sar</taxon>
        <taxon>Alveolata</taxon>
        <taxon>Dinophyceae</taxon>
        <taxon>Suessiales</taxon>
        <taxon>Suessiaceae</taxon>
        <taxon>Polarella</taxon>
    </lineage>
</organism>
<proteinExistence type="predicted"/>
<name>A0A813HPT5_POLGL</name>
<dbReference type="AlphaFoldDB" id="A0A813HPT5"/>
<sequence>VHVLDMNDLGPGFSFQAYKCLPLDAVLKVLREEVASGFMPTAVSAGDIPALRQKAMTRRKQSANGTGNAIPFFFAGTDGATSLKEEIVGRMPVIKDASSFRAVRRMLMEELGGAGKLREELCRYGFVNTENEKLTTGVKPFNVFARIASGEMKQPGMEE</sequence>